<keyword evidence="2" id="KW-1185">Reference proteome</keyword>
<dbReference type="GO" id="GO:0033014">
    <property type="term" value="P:tetrapyrrole biosynthetic process"/>
    <property type="evidence" value="ECO:0007669"/>
    <property type="project" value="InterPro"/>
</dbReference>
<dbReference type="Proteomes" id="UP000401081">
    <property type="component" value="Unassembled WGS sequence"/>
</dbReference>
<dbReference type="GO" id="GO:0004852">
    <property type="term" value="F:uroporphyrinogen-III synthase activity"/>
    <property type="evidence" value="ECO:0007669"/>
    <property type="project" value="InterPro"/>
</dbReference>
<dbReference type="InterPro" id="IPR036108">
    <property type="entry name" value="4pyrrol_syn_uPrphyn_synt_sf"/>
</dbReference>
<evidence type="ECO:0000313" key="2">
    <source>
        <dbReference type="Proteomes" id="UP000401081"/>
    </source>
</evidence>
<reference evidence="1 2" key="1">
    <citation type="submission" date="2019-03" db="EMBL/GenBank/DDBJ databases">
        <authorList>
            <consortium name="Pathogen Informatics"/>
        </authorList>
    </citation>
    <scope>NUCLEOTIDE SEQUENCE [LARGE SCALE GENOMIC DNA]</scope>
    <source>
        <strain evidence="1 2">NCTC12993</strain>
    </source>
</reference>
<name>A0A485B6X4_KLUCR</name>
<evidence type="ECO:0008006" key="3">
    <source>
        <dbReference type="Google" id="ProtNLM"/>
    </source>
</evidence>
<organism evidence="1 2">
    <name type="scientific">Kluyvera cryocrescens</name>
    <name type="common">Kluyvera citrophila</name>
    <dbReference type="NCBI Taxonomy" id="580"/>
    <lineage>
        <taxon>Bacteria</taxon>
        <taxon>Pseudomonadati</taxon>
        <taxon>Pseudomonadota</taxon>
        <taxon>Gammaproteobacteria</taxon>
        <taxon>Enterobacterales</taxon>
        <taxon>Enterobacteriaceae</taxon>
        <taxon>Kluyvera</taxon>
    </lineage>
</organism>
<evidence type="ECO:0000313" key="1">
    <source>
        <dbReference type="EMBL" id="VFS68581.1"/>
    </source>
</evidence>
<dbReference type="AlphaFoldDB" id="A0A485B6X4"/>
<protein>
    <recommendedName>
        <fullName evidence="3">Uroporphyrinogen-III synthase</fullName>
    </recommendedName>
</protein>
<gene>
    <name evidence="1" type="ORF">NCTC12993_04070</name>
</gene>
<proteinExistence type="predicted"/>
<dbReference type="EMBL" id="CAADJD010000020">
    <property type="protein sequence ID" value="VFS68581.1"/>
    <property type="molecule type" value="Genomic_DNA"/>
</dbReference>
<accession>A0A485B6X4</accession>
<sequence>MTILVTRPSPQGEELVSPFARAGAGCLEFPAH</sequence>
<dbReference type="SUPFAM" id="SSF69618">
    <property type="entry name" value="HemD-like"/>
    <property type="match status" value="1"/>
</dbReference>